<dbReference type="Proteomes" id="UP000254794">
    <property type="component" value="Unassembled WGS sequence"/>
</dbReference>
<evidence type="ECO:0000313" key="2">
    <source>
        <dbReference type="EMBL" id="STX52705.1"/>
    </source>
</evidence>
<organism evidence="2 3">
    <name type="scientific">Legionella busanensis</name>
    <dbReference type="NCBI Taxonomy" id="190655"/>
    <lineage>
        <taxon>Bacteria</taxon>
        <taxon>Pseudomonadati</taxon>
        <taxon>Pseudomonadota</taxon>
        <taxon>Gammaproteobacteria</taxon>
        <taxon>Legionellales</taxon>
        <taxon>Legionellaceae</taxon>
        <taxon>Legionella</taxon>
    </lineage>
</organism>
<proteinExistence type="predicted"/>
<dbReference type="OrthoDB" id="6222832at2"/>
<dbReference type="EMBL" id="UGOD01000001">
    <property type="protein sequence ID" value="STX52705.1"/>
    <property type="molecule type" value="Genomic_DNA"/>
</dbReference>
<feature type="compositionally biased region" description="Low complexity" evidence="1">
    <location>
        <begin position="407"/>
        <end position="456"/>
    </location>
</feature>
<gene>
    <name evidence="2" type="ORF">NCTC13316_02828</name>
</gene>
<evidence type="ECO:0000256" key="1">
    <source>
        <dbReference type="SAM" id="MobiDB-lite"/>
    </source>
</evidence>
<dbReference type="InterPro" id="IPR010352">
    <property type="entry name" value="DUF945"/>
</dbReference>
<feature type="region of interest" description="Disordered" evidence="1">
    <location>
        <begin position="407"/>
        <end position="458"/>
    </location>
</feature>
<sequence length="515" mass="56949">MRKLVVLVVVLAILVLGGYYAMGAVTERTIKRNIATINRTNGVNAQIVKYHRGWFTSNALLNWRITVPERQVKDTNGQVQTLPAQNLTLNMPLKIYHGPIIIANKTVKFGMGYGSTDILLPVEYQQQFNNYFMDGSTQPKLNLSLFVTYLNNSQIEMAVPSFKLITRQDQMEFDWMGMNGTVNVTSNADKINGDFNVNGMQVKKGDKAAVLSEVTSEYNLHNTEVGIYLGTASLTLPSFIVNDKGQRLFEFNDFDMHSSSDIEDGLFSSHFKSSIDKIVANGKKFGPGNLEMAIRNLDANALGRINQQAKHIQQSSTDLEKQQAVFAILPEIPKLLSRGAEFEISELNFVVPEGTIEGNAQISLPQGEHNNPLELMQRVQGKGRLKVPAEIVRRVLTEANRQKLVAQQNAATQQNTNSQTTNVTTEQQQSATNDTQLQTTTATNQSIQQTTSTSQTAPQVDIGQQSAAMTNNQIASLIQSGVLIVNGNYYVIEVALQQGQLQVNGKPFNSAMLKF</sequence>
<dbReference type="AlphaFoldDB" id="A0A378JN75"/>
<keyword evidence="3" id="KW-1185">Reference proteome</keyword>
<evidence type="ECO:0000313" key="3">
    <source>
        <dbReference type="Proteomes" id="UP000254794"/>
    </source>
</evidence>
<dbReference type="Pfam" id="PF06097">
    <property type="entry name" value="DUF945"/>
    <property type="match status" value="1"/>
</dbReference>
<dbReference type="RefSeq" id="WP_115332235.1">
    <property type="nucleotide sequence ID" value="NZ_CAAAHP010000003.1"/>
</dbReference>
<protein>
    <submittedName>
        <fullName evidence="2">Putative membrane protein YdgA-like protein</fullName>
    </submittedName>
</protein>
<name>A0A378JN75_9GAMM</name>
<accession>A0A378JN75</accession>
<reference evidence="2 3" key="1">
    <citation type="submission" date="2018-06" db="EMBL/GenBank/DDBJ databases">
        <authorList>
            <consortium name="Pathogen Informatics"/>
            <person name="Doyle S."/>
        </authorList>
    </citation>
    <scope>NUCLEOTIDE SEQUENCE [LARGE SCALE GENOMIC DNA]</scope>
    <source>
        <strain evidence="2 3">NCTC13316</strain>
    </source>
</reference>